<dbReference type="InterPro" id="IPR001559">
    <property type="entry name" value="Phosphotriesterase"/>
</dbReference>
<sequence>AGEDGMTECEKKILRAASLAGILTHAVIGSHTVKGGVALEQLDIIEGMGYTPNRFIWIHAQAEPDFKLHLEVAKRGAYIEYDGIGNGDTDDYYMNSIRKMVNAGFENQLLISHDRGWYDPAQPGGGTPKPYTYINETFVPKLRKAGFNEEAVKKLTNTNPFNAFAR</sequence>
<gene>
    <name evidence="3" type="ORF">S12H4_05882</name>
</gene>
<name>X1RH23_9ZZZZ</name>
<protein>
    <recommendedName>
        <fullName evidence="4">Phosphotriesterase-related protein</fullName>
    </recommendedName>
</protein>
<dbReference type="InterPro" id="IPR032466">
    <property type="entry name" value="Metal_Hydrolase"/>
</dbReference>
<evidence type="ECO:0000313" key="3">
    <source>
        <dbReference type="EMBL" id="GAI66296.1"/>
    </source>
</evidence>
<dbReference type="GO" id="GO:0008270">
    <property type="term" value="F:zinc ion binding"/>
    <property type="evidence" value="ECO:0007669"/>
    <property type="project" value="InterPro"/>
</dbReference>
<dbReference type="SUPFAM" id="SSF51556">
    <property type="entry name" value="Metallo-dependent hydrolases"/>
    <property type="match status" value="1"/>
</dbReference>
<keyword evidence="1" id="KW-0479">Metal-binding</keyword>
<dbReference type="PROSITE" id="PS51347">
    <property type="entry name" value="PHOSPHOTRIESTERASE_2"/>
    <property type="match status" value="1"/>
</dbReference>
<dbReference type="Gene3D" id="3.20.20.140">
    <property type="entry name" value="Metal-dependent hydrolases"/>
    <property type="match status" value="1"/>
</dbReference>
<comment type="caution">
    <text evidence="3">The sequence shown here is derived from an EMBL/GenBank/DDBJ whole genome shotgun (WGS) entry which is preliminary data.</text>
</comment>
<dbReference type="Pfam" id="PF02126">
    <property type="entry name" value="PTE"/>
    <property type="match status" value="1"/>
</dbReference>
<evidence type="ECO:0000256" key="1">
    <source>
        <dbReference type="ARBA" id="ARBA00022723"/>
    </source>
</evidence>
<dbReference type="PANTHER" id="PTHR10819">
    <property type="entry name" value="PHOSPHOTRIESTERASE-RELATED"/>
    <property type="match status" value="1"/>
</dbReference>
<feature type="non-terminal residue" evidence="3">
    <location>
        <position position="1"/>
    </location>
</feature>
<reference evidence="3" key="1">
    <citation type="journal article" date="2014" name="Front. Microbiol.">
        <title>High frequency of phylogenetically diverse reductive dehalogenase-homologous genes in deep subseafloor sedimentary metagenomes.</title>
        <authorList>
            <person name="Kawai M."/>
            <person name="Futagami T."/>
            <person name="Toyoda A."/>
            <person name="Takaki Y."/>
            <person name="Nishi S."/>
            <person name="Hori S."/>
            <person name="Arai W."/>
            <person name="Tsubouchi T."/>
            <person name="Morono Y."/>
            <person name="Uchiyama I."/>
            <person name="Ito T."/>
            <person name="Fujiyama A."/>
            <person name="Inagaki F."/>
            <person name="Takami H."/>
        </authorList>
    </citation>
    <scope>NUCLEOTIDE SEQUENCE</scope>
    <source>
        <strain evidence="3">Expedition CK06-06</strain>
    </source>
</reference>
<dbReference type="GO" id="GO:0016787">
    <property type="term" value="F:hydrolase activity"/>
    <property type="evidence" value="ECO:0007669"/>
    <property type="project" value="UniProtKB-KW"/>
</dbReference>
<keyword evidence="2" id="KW-0378">Hydrolase</keyword>
<organism evidence="3">
    <name type="scientific">marine sediment metagenome</name>
    <dbReference type="NCBI Taxonomy" id="412755"/>
    <lineage>
        <taxon>unclassified sequences</taxon>
        <taxon>metagenomes</taxon>
        <taxon>ecological metagenomes</taxon>
    </lineage>
</organism>
<dbReference type="AlphaFoldDB" id="X1RH23"/>
<accession>X1RH23</accession>
<dbReference type="PANTHER" id="PTHR10819:SF3">
    <property type="entry name" value="PHOSPHOTRIESTERASE-RELATED PROTEIN"/>
    <property type="match status" value="1"/>
</dbReference>
<evidence type="ECO:0000256" key="2">
    <source>
        <dbReference type="ARBA" id="ARBA00022801"/>
    </source>
</evidence>
<evidence type="ECO:0008006" key="4">
    <source>
        <dbReference type="Google" id="ProtNLM"/>
    </source>
</evidence>
<dbReference type="EMBL" id="BARW01002000">
    <property type="protein sequence ID" value="GAI66296.1"/>
    <property type="molecule type" value="Genomic_DNA"/>
</dbReference>
<proteinExistence type="predicted"/>